<keyword evidence="5 11" id="KW-0812">Transmembrane</keyword>
<keyword evidence="10 11" id="KW-0998">Cell outer membrane</keyword>
<feature type="domain" description="TonB-dependent receptor-like beta-barrel" evidence="14">
    <location>
        <begin position="334"/>
        <end position="788"/>
    </location>
</feature>
<keyword evidence="16" id="KW-0675">Receptor</keyword>
<dbReference type="Pfam" id="PF07715">
    <property type="entry name" value="Plug"/>
    <property type="match status" value="1"/>
</dbReference>
<keyword evidence="6" id="KW-0408">Iron</keyword>
<dbReference type="AlphaFoldDB" id="A0A975G3Y3"/>
<keyword evidence="9 11" id="KW-0472">Membrane</keyword>
<gene>
    <name evidence="16" type="ORF">KCG34_07260</name>
</gene>
<keyword evidence="4" id="KW-0410">Iron transport</keyword>
<evidence type="ECO:0000256" key="9">
    <source>
        <dbReference type="ARBA" id="ARBA00023136"/>
    </source>
</evidence>
<evidence type="ECO:0000256" key="10">
    <source>
        <dbReference type="ARBA" id="ARBA00023237"/>
    </source>
</evidence>
<comment type="similarity">
    <text evidence="11 12">Belongs to the TonB-dependent receptor family.</text>
</comment>
<evidence type="ECO:0000313" key="17">
    <source>
        <dbReference type="Proteomes" id="UP000676409"/>
    </source>
</evidence>
<evidence type="ECO:0000256" key="1">
    <source>
        <dbReference type="ARBA" id="ARBA00004571"/>
    </source>
</evidence>
<sequence length="826" mass="88707">MVSLVALAAAIGSSAAAQQTPPPSSAAQTIEEVVVTAQKRSENVQNVPIAITAFTAQALKEKGVQNVHDLSALTPNVNLDASSPFSGSSVVLSASIRGIGQDDFAMNLDPGVGVYLDGVYLARTVGANLDLPDVERIEIAKGPQGTLFGRNTIGGAISVVTHAPSDHYAFNGSATFGSYNRRDFQGIVDIPVNDSLRTSFTFSSEQRDGWQHVIPYPGLSGYRSDGNLFKSAGSQTSATNGGQNQQSIRGKALWLASDRLTVTLTADWTHVDQSATPNTALSTTEGVPGTLANLYDTCVSLPSTFLAGIGLGHVCNEPVANSGSIFSDGTHPAYNSTIAGVGLPIDKTYANGNSFSKMDAYGGSLTIDYRLGENLNLKSITGYRGLNWKAGLDDDGSPLSIIELSFKEGQRQISQEEQLTGEAFDGRLKYVGGLYYFNEHGYIHDFVVFDEGLLQINGPNTLDSSSYAAYTHMDYRLTDKIGLTLGARYSLEEKEFIGGQTDENGLAYKASGCYPPGASAALIGAPANLTCQEALGFPVTGQPLRYFPNTDNHQDFRIFTPAAGIQYHFDGDRMAYFSYSKGFKSGGWTTRLSSPIPDASLAAFGPENAETYEIGLKSKWLDRRLLLNLAAFYTDYTGIQLNFQQGISPTLKNAGEAQIPGFEAETRWILGHGFSIGGSVGYMDAKYTKLAAGINGTLNCAIEACIDTGSKLPKTPKWKFSLNPEYSYPLANDASLRLGLDWNHTSSIFNNSVNSPILRRPTVDVINLQASYVAPGGRYEFTVGGTNITDQRYLVTGNCNTTGGGCSGTYNDPGEWYLRVRYRFDS</sequence>
<keyword evidence="17" id="KW-1185">Reference proteome</keyword>
<evidence type="ECO:0000256" key="6">
    <source>
        <dbReference type="ARBA" id="ARBA00023004"/>
    </source>
</evidence>
<dbReference type="GO" id="GO:0009279">
    <property type="term" value="C:cell outer membrane"/>
    <property type="evidence" value="ECO:0007669"/>
    <property type="project" value="UniProtKB-SubCell"/>
</dbReference>
<evidence type="ECO:0000256" key="7">
    <source>
        <dbReference type="ARBA" id="ARBA00023065"/>
    </source>
</evidence>
<evidence type="ECO:0000256" key="4">
    <source>
        <dbReference type="ARBA" id="ARBA00022496"/>
    </source>
</evidence>
<dbReference type="PROSITE" id="PS52016">
    <property type="entry name" value="TONB_DEPENDENT_REC_3"/>
    <property type="match status" value="1"/>
</dbReference>
<comment type="subcellular location">
    <subcellularLocation>
        <location evidence="1 11">Cell outer membrane</location>
        <topology evidence="1 11">Multi-pass membrane protein</topology>
    </subcellularLocation>
</comment>
<keyword evidence="2 11" id="KW-0813">Transport</keyword>
<dbReference type="InterPro" id="IPR039426">
    <property type="entry name" value="TonB-dep_rcpt-like"/>
</dbReference>
<dbReference type="InterPro" id="IPR000531">
    <property type="entry name" value="Beta-barrel_TonB"/>
</dbReference>
<feature type="chain" id="PRO_5037402354" evidence="13">
    <location>
        <begin position="18"/>
        <end position="826"/>
    </location>
</feature>
<feature type="signal peptide" evidence="13">
    <location>
        <begin position="1"/>
        <end position="17"/>
    </location>
</feature>
<dbReference type="KEGG" id="caul:KCG34_07260"/>
<evidence type="ECO:0000259" key="14">
    <source>
        <dbReference type="Pfam" id="PF00593"/>
    </source>
</evidence>
<evidence type="ECO:0000256" key="5">
    <source>
        <dbReference type="ARBA" id="ARBA00022692"/>
    </source>
</evidence>
<evidence type="ECO:0000256" key="3">
    <source>
        <dbReference type="ARBA" id="ARBA00022452"/>
    </source>
</evidence>
<organism evidence="16 17">
    <name type="scientific">Phenylobacterium montanum</name>
    <dbReference type="NCBI Taxonomy" id="2823693"/>
    <lineage>
        <taxon>Bacteria</taxon>
        <taxon>Pseudomonadati</taxon>
        <taxon>Pseudomonadota</taxon>
        <taxon>Alphaproteobacteria</taxon>
        <taxon>Caulobacterales</taxon>
        <taxon>Caulobacteraceae</taxon>
        <taxon>Phenylobacterium</taxon>
    </lineage>
</organism>
<dbReference type="Pfam" id="PF00593">
    <property type="entry name" value="TonB_dep_Rec_b-barrel"/>
    <property type="match status" value="1"/>
</dbReference>
<feature type="domain" description="TonB-dependent receptor plug" evidence="15">
    <location>
        <begin position="44"/>
        <end position="156"/>
    </location>
</feature>
<dbReference type="PANTHER" id="PTHR32552:SF81">
    <property type="entry name" value="TONB-DEPENDENT OUTER MEMBRANE RECEPTOR"/>
    <property type="match status" value="1"/>
</dbReference>
<accession>A0A975G3Y3</accession>
<keyword evidence="3 11" id="KW-1134">Transmembrane beta strand</keyword>
<dbReference type="SUPFAM" id="SSF56935">
    <property type="entry name" value="Porins"/>
    <property type="match status" value="1"/>
</dbReference>
<dbReference type="GO" id="GO:0006826">
    <property type="term" value="P:iron ion transport"/>
    <property type="evidence" value="ECO:0007669"/>
    <property type="project" value="UniProtKB-KW"/>
</dbReference>
<dbReference type="PANTHER" id="PTHR32552">
    <property type="entry name" value="FERRICHROME IRON RECEPTOR-RELATED"/>
    <property type="match status" value="1"/>
</dbReference>
<keyword evidence="7" id="KW-0406">Ion transport</keyword>
<keyword evidence="13" id="KW-0732">Signal</keyword>
<evidence type="ECO:0000256" key="13">
    <source>
        <dbReference type="SAM" id="SignalP"/>
    </source>
</evidence>
<keyword evidence="8 12" id="KW-0798">TonB box</keyword>
<proteinExistence type="inferred from homology"/>
<evidence type="ECO:0000259" key="15">
    <source>
        <dbReference type="Pfam" id="PF07715"/>
    </source>
</evidence>
<evidence type="ECO:0000313" key="16">
    <source>
        <dbReference type="EMBL" id="QUD90695.1"/>
    </source>
</evidence>
<dbReference type="InterPro" id="IPR036942">
    <property type="entry name" value="Beta-barrel_TonB_sf"/>
</dbReference>
<dbReference type="Gene3D" id="2.40.170.20">
    <property type="entry name" value="TonB-dependent receptor, beta-barrel domain"/>
    <property type="match status" value="2"/>
</dbReference>
<name>A0A975G3Y3_9CAUL</name>
<evidence type="ECO:0000256" key="11">
    <source>
        <dbReference type="PROSITE-ProRule" id="PRU01360"/>
    </source>
</evidence>
<dbReference type="Proteomes" id="UP000676409">
    <property type="component" value="Chromosome"/>
</dbReference>
<evidence type="ECO:0000256" key="12">
    <source>
        <dbReference type="RuleBase" id="RU003357"/>
    </source>
</evidence>
<dbReference type="EMBL" id="CP073078">
    <property type="protein sequence ID" value="QUD90695.1"/>
    <property type="molecule type" value="Genomic_DNA"/>
</dbReference>
<dbReference type="InterPro" id="IPR012910">
    <property type="entry name" value="Plug_dom"/>
</dbReference>
<evidence type="ECO:0000256" key="2">
    <source>
        <dbReference type="ARBA" id="ARBA00022448"/>
    </source>
</evidence>
<reference evidence="16" key="1">
    <citation type="submission" date="2021-04" db="EMBL/GenBank/DDBJ databases">
        <title>The complete genome sequence of Caulobacter sp. S6.</title>
        <authorList>
            <person name="Tang Y."/>
            <person name="Ouyang W."/>
            <person name="Liu Q."/>
            <person name="Huang B."/>
            <person name="Guo Z."/>
            <person name="Lei P."/>
        </authorList>
    </citation>
    <scope>NUCLEOTIDE SEQUENCE</scope>
    <source>
        <strain evidence="16">S6</strain>
    </source>
</reference>
<evidence type="ECO:0000256" key="8">
    <source>
        <dbReference type="ARBA" id="ARBA00023077"/>
    </source>
</evidence>
<protein>
    <submittedName>
        <fullName evidence="16">TonB-dependent receptor</fullName>
    </submittedName>
</protein>